<comment type="function">
    <text evidence="9">Functions as a component of the nuclear pore complex (NPC).</text>
</comment>
<dbReference type="PANTHER" id="PTHR13373">
    <property type="entry name" value="FROUNT PROTEIN-RELATED"/>
    <property type="match status" value="1"/>
</dbReference>
<evidence type="ECO:0000256" key="4">
    <source>
        <dbReference type="ARBA" id="ARBA00022816"/>
    </source>
</evidence>
<dbReference type="KEGG" id="ani:ANIA_09109"/>
<keyword evidence="12" id="KW-1185">Reference proteome</keyword>
<feature type="compositionally biased region" description="Polar residues" evidence="10">
    <location>
        <begin position="166"/>
        <end position="176"/>
    </location>
</feature>
<evidence type="ECO:0000256" key="6">
    <source>
        <dbReference type="ARBA" id="ARBA00023010"/>
    </source>
</evidence>
<evidence type="ECO:0000256" key="7">
    <source>
        <dbReference type="ARBA" id="ARBA00023132"/>
    </source>
</evidence>
<protein>
    <recommendedName>
        <fullName evidence="9">Nuclear pore complex protein Nup85</fullName>
    </recommendedName>
</protein>
<keyword evidence="3 9" id="KW-0813">Transport</keyword>
<evidence type="ECO:0000256" key="1">
    <source>
        <dbReference type="ARBA" id="ARBA00004567"/>
    </source>
</evidence>
<reference evidence="12" key="1">
    <citation type="journal article" date="2005" name="Nature">
        <title>Sequencing of Aspergillus nidulans and comparative analysis with A. fumigatus and A. oryzae.</title>
        <authorList>
            <person name="Galagan J.E."/>
            <person name="Calvo S.E."/>
            <person name="Cuomo C."/>
            <person name="Ma L.J."/>
            <person name="Wortman J.R."/>
            <person name="Batzoglou S."/>
            <person name="Lee S.I."/>
            <person name="Basturkmen M."/>
            <person name="Spevak C.C."/>
            <person name="Clutterbuck J."/>
            <person name="Kapitonov V."/>
            <person name="Jurka J."/>
            <person name="Scazzocchio C."/>
            <person name="Farman M."/>
            <person name="Butler J."/>
            <person name="Purcell S."/>
            <person name="Harris S."/>
            <person name="Braus G.H."/>
            <person name="Draht O."/>
            <person name="Busch S."/>
            <person name="D'Enfert C."/>
            <person name="Bouchier C."/>
            <person name="Goldman G.H."/>
            <person name="Bell-Pedersen D."/>
            <person name="Griffiths-Jones S."/>
            <person name="Doonan J.H."/>
            <person name="Yu J."/>
            <person name="Vienken K."/>
            <person name="Pain A."/>
            <person name="Freitag M."/>
            <person name="Selker E.U."/>
            <person name="Archer D.B."/>
            <person name="Penalva M.A."/>
            <person name="Oakley B.R."/>
            <person name="Momany M."/>
            <person name="Tanaka T."/>
            <person name="Kumagai T."/>
            <person name="Asai K."/>
            <person name="Machida M."/>
            <person name="Nierman W.C."/>
            <person name="Denning D.W."/>
            <person name="Caddick M."/>
            <person name="Hynes M."/>
            <person name="Paoletti M."/>
            <person name="Fischer R."/>
            <person name="Miller B."/>
            <person name="Dyer P."/>
            <person name="Sachs M.S."/>
            <person name="Osmani S.A."/>
            <person name="Birren B.W."/>
        </authorList>
    </citation>
    <scope>NUCLEOTIDE SEQUENCE [LARGE SCALE GENOMIC DNA]</scope>
    <source>
        <strain evidence="12">FGSC A4 / ATCC 38163 / CBS 112.46 / NRRL 194 / M139</strain>
    </source>
</reference>
<dbReference type="GO" id="GO:0017056">
    <property type="term" value="F:structural constituent of nuclear pore"/>
    <property type="evidence" value="ECO:0000318"/>
    <property type="project" value="GO_Central"/>
</dbReference>
<keyword evidence="6 9" id="KW-0811">Translocation</keyword>
<evidence type="ECO:0000256" key="8">
    <source>
        <dbReference type="ARBA" id="ARBA00023242"/>
    </source>
</evidence>
<feature type="compositionally biased region" description="Polar residues" evidence="10">
    <location>
        <begin position="113"/>
        <end position="124"/>
    </location>
</feature>
<evidence type="ECO:0000256" key="9">
    <source>
        <dbReference type="RuleBase" id="RU365073"/>
    </source>
</evidence>
<dbReference type="PANTHER" id="PTHR13373:SF21">
    <property type="entry name" value="NUCLEAR PORE COMPLEX PROTEIN NUP85"/>
    <property type="match status" value="1"/>
</dbReference>
<dbReference type="InParanoid" id="C8VK94"/>
<keyword evidence="9" id="KW-0472">Membrane</keyword>
<keyword evidence="5 9" id="KW-0653">Protein transport</keyword>
<dbReference type="GO" id="GO:0006606">
    <property type="term" value="P:protein import into nucleus"/>
    <property type="evidence" value="ECO:0000318"/>
    <property type="project" value="GO_Central"/>
</dbReference>
<dbReference type="GO" id="GO:0006406">
    <property type="term" value="P:mRNA export from nucleus"/>
    <property type="evidence" value="ECO:0000318"/>
    <property type="project" value="GO_Central"/>
</dbReference>
<feature type="compositionally biased region" description="Acidic residues" evidence="10">
    <location>
        <begin position="141"/>
        <end position="150"/>
    </location>
</feature>
<keyword evidence="8 9" id="KW-0539">Nucleus</keyword>
<dbReference type="GeneID" id="2868045"/>
<evidence type="ECO:0000313" key="11">
    <source>
        <dbReference type="EMBL" id="CBF82532.1"/>
    </source>
</evidence>
<dbReference type="AlphaFoldDB" id="C8VK94"/>
<dbReference type="InterPro" id="IPR011502">
    <property type="entry name" value="Nucleoporin_Nup85"/>
</dbReference>
<dbReference type="GO" id="GO:0005643">
    <property type="term" value="C:nuclear pore"/>
    <property type="evidence" value="ECO:0000314"/>
    <property type="project" value="AspGD"/>
</dbReference>
<dbReference type="Pfam" id="PF07575">
    <property type="entry name" value="Nucleopor_Nup85"/>
    <property type="match status" value="2"/>
</dbReference>
<organism evidence="11 12">
    <name type="scientific">Emericella nidulans (strain FGSC A4 / ATCC 38163 / CBS 112.46 / NRRL 194 / M139)</name>
    <name type="common">Aspergillus nidulans</name>
    <dbReference type="NCBI Taxonomy" id="227321"/>
    <lineage>
        <taxon>Eukaryota</taxon>
        <taxon>Fungi</taxon>
        <taxon>Dikarya</taxon>
        <taxon>Ascomycota</taxon>
        <taxon>Pezizomycotina</taxon>
        <taxon>Eurotiomycetes</taxon>
        <taxon>Eurotiomycetidae</taxon>
        <taxon>Eurotiales</taxon>
        <taxon>Aspergillaceae</taxon>
        <taxon>Aspergillus</taxon>
        <taxon>Aspergillus subgen. Nidulantes</taxon>
    </lineage>
</organism>
<dbReference type="GO" id="GO:0045893">
    <property type="term" value="P:positive regulation of DNA-templated transcription"/>
    <property type="evidence" value="ECO:0000318"/>
    <property type="project" value="GO_Central"/>
</dbReference>
<sequence>MSFPTFNFGGNNGLATPGKSRNIFGNGEPPSPSNSFTPQGPPPSTIYGGSQMSARSPANSNPIFNRSELLNDSIFGSSVDSPDFASRTKQTAAAKRFTASESLFDVSRGPSFDESTNWGASNGFQPHMSGGLGADDGKSMEEDEDEDEAEQTGKTRGSGLNFLDSHMSSTGPSSIPAQRKPIYANPGNAKRPKLDEKWANQSPLRNAKLSPKKNSTIPAIVRNFAARTRKATVDEPFDFIIRTEDEISRMYEETRQTQYNNEYLQETIGKICADLSTVWYNSSESKASGTVIGPGDNAANSTKAGFLGALLLQLHHPPATKSTGFPNTFGLAAPRYTFGGRSASAPIPKVLLDWLNVNKPLSDEITALKQVEPDPTASPSFWEIVIAAVLRGQLSEASQILRSADFNYARSALEDGLPQAGYRGVQLQNIQRCINKALQVLEACPSVHNDNWDARDAEWSLYRKRVHTAISDLEEFAEGEEQPAPAPATGNTFQAINFGLGSNPFQGPSFTESARMAESRVPWTIYQNLRSVYRIILGDPAAIMNYAESWVEATIGLTVWWDGEDDEEASPPPFLRRGQSPSNDPYLRRLSLAFKHATSTEKDEKGFRYNSLSGIEVGLAAVFEGDVAGVLELLQTWSLCVAAAVAEISSVGGWLETKSNAKPPGLSDNDLMVLSYNQNDAPAGVSRDDVLSAYATGLSERPSIGNEHEGREGWELALEVLSRLDDSQKMQKSVSELLDKLPLDTAEQMDKVVLLCSELGLNKEGRRVSERYGDLTVSNSEEYGLALVCYARAHNRRKVKSVVDLLISYSLVQSRAYPASSDLDEQLRTLIREPKTCLSAIAHADEEAASILQFYFSGYATLRRFYETRDEAVNLPAGQKPRYKPLARRRAAAQALVAVISSAADSIYGGLYDPDRDSAIQVDGLLALLGEALPFVHQSSSILNPSQQFAILSAIEDLETVTPRVYAQCEECFRSTLLEYYSKQAGKASDSYVLPPSPRALLKKSVSSLTASSTFSIIGSDMLGARTRSSSGSAEGSGVLVPRDCEKTPLVREWDWRAGLPEDTKGEDVLRMLRLGLANGLTLEALGRAY</sequence>
<dbReference type="OMA" id="YKPSPAC"/>
<keyword evidence="4 9" id="KW-0509">mRNA transport</keyword>
<feature type="compositionally biased region" description="Polar residues" evidence="10">
    <location>
        <begin position="47"/>
        <end position="80"/>
    </location>
</feature>
<comment type="similarity">
    <text evidence="2 9">Belongs to the nucleoporin Nup85 family.</text>
</comment>
<dbReference type="GO" id="GO:0031080">
    <property type="term" value="C:nuclear pore outer ring"/>
    <property type="evidence" value="ECO:0000318"/>
    <property type="project" value="GO_Central"/>
</dbReference>
<gene>
    <name evidence="11" type="ORF">ANIA_09109</name>
</gene>
<reference evidence="12" key="2">
    <citation type="journal article" date="2009" name="Fungal Genet. Biol.">
        <title>The 2008 update of the Aspergillus nidulans genome annotation: a community effort.</title>
        <authorList>
            <person name="Wortman J.R."/>
            <person name="Gilsenan J.M."/>
            <person name="Joardar V."/>
            <person name="Deegan J."/>
            <person name="Clutterbuck J."/>
            <person name="Andersen M.R."/>
            <person name="Archer D."/>
            <person name="Bencina M."/>
            <person name="Braus G."/>
            <person name="Coutinho P."/>
            <person name="von Dohren H."/>
            <person name="Doonan J."/>
            <person name="Driessen A.J."/>
            <person name="Durek P."/>
            <person name="Espeso E."/>
            <person name="Fekete E."/>
            <person name="Flipphi M."/>
            <person name="Estrada C.G."/>
            <person name="Geysens S."/>
            <person name="Goldman G."/>
            <person name="de Groot P.W."/>
            <person name="Hansen K."/>
            <person name="Harris S.D."/>
            <person name="Heinekamp T."/>
            <person name="Helmstaedt K."/>
            <person name="Henrissat B."/>
            <person name="Hofmann G."/>
            <person name="Homan T."/>
            <person name="Horio T."/>
            <person name="Horiuchi H."/>
            <person name="James S."/>
            <person name="Jones M."/>
            <person name="Karaffa L."/>
            <person name="Karanyi Z."/>
            <person name="Kato M."/>
            <person name="Keller N."/>
            <person name="Kelly D.E."/>
            <person name="Kiel J.A."/>
            <person name="Kim J.M."/>
            <person name="van der Klei I.J."/>
            <person name="Klis F.M."/>
            <person name="Kovalchuk A."/>
            <person name="Krasevec N."/>
            <person name="Kubicek C.P."/>
            <person name="Liu B."/>
            <person name="Maccabe A."/>
            <person name="Meyer V."/>
            <person name="Mirabito P."/>
            <person name="Miskei M."/>
            <person name="Mos M."/>
            <person name="Mullins J."/>
            <person name="Nelson D.R."/>
            <person name="Nielsen J."/>
            <person name="Oakley B.R."/>
            <person name="Osmani S.A."/>
            <person name="Pakula T."/>
            <person name="Paszewski A."/>
            <person name="Paulsen I."/>
            <person name="Pilsyk S."/>
            <person name="Pocsi I."/>
            <person name="Punt P.J."/>
            <person name="Ram A.F."/>
            <person name="Ren Q."/>
            <person name="Robellet X."/>
            <person name="Robson G."/>
            <person name="Seiboth B."/>
            <person name="van Solingen P."/>
            <person name="Specht T."/>
            <person name="Sun J."/>
            <person name="Taheri-Talesh N."/>
            <person name="Takeshita N."/>
            <person name="Ussery D."/>
            <person name="vanKuyk P.A."/>
            <person name="Visser H."/>
            <person name="van de Vondervoort P.J."/>
            <person name="de Vries R.P."/>
            <person name="Walton J."/>
            <person name="Xiang X."/>
            <person name="Xiong Y."/>
            <person name="Zeng A.P."/>
            <person name="Brandt B.W."/>
            <person name="Cornell M.J."/>
            <person name="van den Hondel C.A."/>
            <person name="Visser J."/>
            <person name="Oliver S.G."/>
            <person name="Turner G."/>
        </authorList>
    </citation>
    <scope>GENOME REANNOTATION</scope>
    <source>
        <strain evidence="12">FGSC A4 / ATCC 38163 / CBS 112.46 / NRRL 194 / M139</strain>
    </source>
</reference>
<dbReference type="HOGENOM" id="CLU_002336_0_0_1"/>
<dbReference type="GO" id="GO:0031965">
    <property type="term" value="C:nuclear membrane"/>
    <property type="evidence" value="ECO:0007669"/>
    <property type="project" value="UniProtKB-UniRule"/>
</dbReference>
<dbReference type="Proteomes" id="UP000000560">
    <property type="component" value="Chromosome VI"/>
</dbReference>
<proteinExistence type="inferred from homology"/>
<accession>C8VK94</accession>
<evidence type="ECO:0000256" key="3">
    <source>
        <dbReference type="ARBA" id="ARBA00022448"/>
    </source>
</evidence>
<keyword evidence="7 9" id="KW-0906">Nuclear pore complex</keyword>
<dbReference type="EMBL" id="BN001306">
    <property type="protein sequence ID" value="CBF82532.1"/>
    <property type="molecule type" value="Genomic_DNA"/>
</dbReference>
<dbReference type="STRING" id="227321.C8VK94"/>
<name>C8VK94_EMENI</name>
<dbReference type="OrthoDB" id="5422384at2759"/>
<evidence type="ECO:0000256" key="5">
    <source>
        <dbReference type="ARBA" id="ARBA00022927"/>
    </source>
</evidence>
<feature type="region of interest" description="Disordered" evidence="10">
    <location>
        <begin position="1"/>
        <end position="193"/>
    </location>
</feature>
<comment type="subcellular location">
    <subcellularLocation>
        <location evidence="1 9">Nucleus</location>
        <location evidence="1 9">Nuclear pore complex</location>
    </subcellularLocation>
</comment>
<evidence type="ECO:0000313" key="12">
    <source>
        <dbReference type="Proteomes" id="UP000000560"/>
    </source>
</evidence>
<dbReference type="eggNOG" id="ENOG502SIA5">
    <property type="taxonomic scope" value="Eukaryota"/>
</dbReference>
<evidence type="ECO:0000256" key="10">
    <source>
        <dbReference type="SAM" id="MobiDB-lite"/>
    </source>
</evidence>
<dbReference type="RefSeq" id="XP_050468347.1">
    <property type="nucleotide sequence ID" value="XM_050612423.1"/>
</dbReference>
<evidence type="ECO:0000256" key="2">
    <source>
        <dbReference type="ARBA" id="ARBA00005573"/>
    </source>
</evidence>
<dbReference type="VEuPathDB" id="FungiDB:AN9109"/>
<comment type="subunit">
    <text evidence="9">Component of the nuclear pore complex (NPC).</text>
</comment>